<keyword evidence="2" id="KW-0067">ATP-binding</keyword>
<keyword evidence="6" id="KW-0347">Helicase</keyword>
<evidence type="ECO:0000313" key="8">
    <source>
        <dbReference type="Proteomes" id="UP000013026"/>
    </source>
</evidence>
<reference evidence="6 8" key="3">
    <citation type="submission" date="2013-04" db="EMBL/GenBank/DDBJ databases">
        <authorList>
            <person name="Chin J."/>
            <person name="Alexander D.H."/>
            <person name="Marks P."/>
            <person name="Korlach J."/>
            <person name="Clum A."/>
            <person name="Copeland A."/>
        </authorList>
    </citation>
    <scope>NUCLEOTIDE SEQUENCE [LARGE SCALE GENOMIC DNA]</scope>
    <source>
        <strain evidence="8">ATCC 35948 / DSM 1279 / VKM B-1258 / 21</strain>
        <strain evidence="6">DSM 1279</strain>
    </source>
</reference>
<dbReference type="EMBL" id="CP005385">
    <property type="protein sequence ID" value="AGK06066.1"/>
    <property type="molecule type" value="Genomic_DNA"/>
</dbReference>
<dbReference type="PANTHER" id="PTHR47957:SF3">
    <property type="entry name" value="ATP-DEPENDENT HELICASE HRQ1"/>
    <property type="match status" value="1"/>
</dbReference>
<keyword evidence="7" id="KW-1185">Reference proteome</keyword>
<dbReference type="GO" id="GO:0036297">
    <property type="term" value="P:interstrand cross-link repair"/>
    <property type="evidence" value="ECO:0007669"/>
    <property type="project" value="TreeGrafter"/>
</dbReference>
<dbReference type="eggNOG" id="COG1205">
    <property type="taxonomic scope" value="Bacteria"/>
</dbReference>
<dbReference type="Proteomes" id="UP000006655">
    <property type="component" value="Chromosome"/>
</dbReference>
<dbReference type="STRING" id="504728.K649_13900"/>
<dbReference type="CDD" id="cd18797">
    <property type="entry name" value="SF2_C_Hrq"/>
    <property type="match status" value="1"/>
</dbReference>
<dbReference type="InterPro" id="IPR011545">
    <property type="entry name" value="DEAD/DEAH_box_helicase_dom"/>
</dbReference>
<keyword evidence="6" id="KW-0378">Hydrolase</keyword>
<protein>
    <submittedName>
        <fullName evidence="5 6">DEAD/DEAH box helicase</fullName>
    </submittedName>
</protein>
<evidence type="ECO:0000256" key="2">
    <source>
        <dbReference type="ARBA" id="ARBA00022840"/>
    </source>
</evidence>
<gene>
    <name evidence="5" type="ordered locus">Mrub_1732</name>
    <name evidence="6" type="ORF">K649_13900</name>
</gene>
<dbReference type="Proteomes" id="UP000013026">
    <property type="component" value="Chromosome"/>
</dbReference>
<dbReference type="InterPro" id="IPR018973">
    <property type="entry name" value="MZB"/>
</dbReference>
<evidence type="ECO:0000313" key="5">
    <source>
        <dbReference type="EMBL" id="ADD28493.1"/>
    </source>
</evidence>
<reference evidence="5 7" key="1">
    <citation type="journal article" date="2010" name="Stand. Genomic Sci.">
        <title>Complete genome sequence of Meiothermus ruber type strain (21).</title>
        <authorList>
            <person name="Tindall B.J."/>
            <person name="Sikorski J."/>
            <person name="Lucas S."/>
            <person name="Goltsman E."/>
            <person name="Copeland A."/>
            <person name="Glavina Del Rio T."/>
            <person name="Nolan M."/>
            <person name="Tice H."/>
            <person name="Cheng J.F."/>
            <person name="Han C."/>
            <person name="Pitluck S."/>
            <person name="Liolios K."/>
            <person name="Ivanova N."/>
            <person name="Mavromatis K."/>
            <person name="Ovchinnikova G."/>
            <person name="Pati A."/>
            <person name="Fahnrich R."/>
            <person name="Goodwin L."/>
            <person name="Chen A."/>
            <person name="Palaniappan K."/>
            <person name="Land M."/>
            <person name="Hauser L."/>
            <person name="Chang Y.J."/>
            <person name="Jeffries C.D."/>
            <person name="Rohde M."/>
            <person name="Goker M."/>
            <person name="Woyke T."/>
            <person name="Bristow J."/>
            <person name="Eisen J.A."/>
            <person name="Markowitz V."/>
            <person name="Hugenholtz P."/>
            <person name="Kyrpides N.C."/>
            <person name="Klenk H.P."/>
            <person name="Lapidus A."/>
        </authorList>
    </citation>
    <scope>NUCLEOTIDE SEQUENCE [LARGE SCALE GENOMIC DNA]</scope>
    <source>
        <strain evidence="7">ATCC 35948 / DSM 1279 / VKM B-1258 / 21</strain>
        <strain evidence="5">DSM 1279</strain>
    </source>
</reference>
<dbReference type="KEGG" id="mre:K649_13900"/>
<dbReference type="PANTHER" id="PTHR47957">
    <property type="entry name" value="ATP-DEPENDENT HELICASE HRQ1"/>
    <property type="match status" value="1"/>
</dbReference>
<dbReference type="InterPro" id="IPR014001">
    <property type="entry name" value="Helicase_ATP-bd"/>
</dbReference>
<dbReference type="InterPro" id="IPR027417">
    <property type="entry name" value="P-loop_NTPase"/>
</dbReference>
<feature type="domain" description="Helicase C-terminal" evidence="4">
    <location>
        <begin position="274"/>
        <end position="422"/>
    </location>
</feature>
<proteinExistence type="predicted"/>
<dbReference type="CDD" id="cd17923">
    <property type="entry name" value="DEXHc_Hrq1-like"/>
    <property type="match status" value="1"/>
</dbReference>
<dbReference type="GO" id="GO:0003676">
    <property type="term" value="F:nucleic acid binding"/>
    <property type="evidence" value="ECO:0007669"/>
    <property type="project" value="InterPro"/>
</dbReference>
<dbReference type="GO" id="GO:0043138">
    <property type="term" value="F:3'-5' DNA helicase activity"/>
    <property type="evidence" value="ECO:0007669"/>
    <property type="project" value="TreeGrafter"/>
</dbReference>
<evidence type="ECO:0000259" key="3">
    <source>
        <dbReference type="PROSITE" id="PS51192"/>
    </source>
</evidence>
<dbReference type="Pfam" id="PF00271">
    <property type="entry name" value="Helicase_C"/>
    <property type="match status" value="1"/>
</dbReference>
<name>D3PSR0_MEIRD</name>
<dbReference type="OrthoDB" id="143059at2"/>
<accession>D3PSR0</accession>
<dbReference type="SUPFAM" id="SSF52540">
    <property type="entry name" value="P-loop containing nucleoside triphosphate hydrolases"/>
    <property type="match status" value="1"/>
</dbReference>
<dbReference type="SMART" id="SM00487">
    <property type="entry name" value="DEXDc"/>
    <property type="match status" value="1"/>
</dbReference>
<evidence type="ECO:0000313" key="7">
    <source>
        <dbReference type="Proteomes" id="UP000006655"/>
    </source>
</evidence>
<dbReference type="PATRIC" id="fig|504728.9.peg.2856"/>
<dbReference type="GO" id="GO:0005524">
    <property type="term" value="F:ATP binding"/>
    <property type="evidence" value="ECO:0007669"/>
    <property type="project" value="UniProtKB-KW"/>
</dbReference>
<dbReference type="PROSITE" id="PS51194">
    <property type="entry name" value="HELICASE_CTER"/>
    <property type="match status" value="1"/>
</dbReference>
<dbReference type="Pfam" id="PF09369">
    <property type="entry name" value="MZB"/>
    <property type="match status" value="1"/>
</dbReference>
<dbReference type="RefSeq" id="WP_013013995.1">
    <property type="nucleotide sequence ID" value="NC_013946.1"/>
</dbReference>
<evidence type="ECO:0000259" key="4">
    <source>
        <dbReference type="PROSITE" id="PS51194"/>
    </source>
</evidence>
<dbReference type="GO" id="GO:0006289">
    <property type="term" value="P:nucleotide-excision repair"/>
    <property type="evidence" value="ECO:0007669"/>
    <property type="project" value="TreeGrafter"/>
</dbReference>
<sequence>MSLPKALLPYTSYAEWLRDLEGYAGQLAFVRLLPAEPPQKAAYNGVFSGVLAALELQPFSFQAEAFAVIEQGQHLVMATSTASGKSLVFQAPVLKAVLEGQTALLLYPTKALAHDQLGRLRQMGRVLEVADRIYAYDGDTPDSQRKKAREQGRALLTNPDMLHFGLLPRHGEWAAFLARLRYIVLDELHAYRGVFGSHTALILQRLLRLAWHYGARPQVIAASATIANPAEHAQGLTGLEFVQITASPRGAEREFAVWVPKALDKEGKNRRSPNLEAALLARHAAEQGLRTLIFTNARRTAELVARYAADDRVRPYRAGYTAADRRKLEQALQEGTVRVLVSTSALELGVDIGGLEVVVLLGYPGSVSSFWQRAGRAGRGQQRALVLWIPREDPMDAYFEQHPELLLTGAPESAIADPDNPTLFPLHAHCAARELPIALPVEASTQPLDPFYKPWHNIQPPLIEKHRRLFSTVRNPHQALILRGFGKTFSLRDNTGKLLGTLDERQAYWEAHPGAVYLHQGEGYLVRNLDLERREIVLLPGLEDYYTQPRAETEIEVLQGEEMLEGVWVGSVLLRERVTGYVKKRFVSEVVLEEVALLMPELTFQTEAVWFHPCLGLAVLPTVEAGNPVEPRWPERGFLTEALVPSAIHALEHTLIGLLPLFVLAERQDIGGVSYPFYPRPLPSGSGPTIFIYDGYPGGVGYARAAARQFPRWVAAARDLLQRCPCEAGCPRCILSPKCGNGNQFLDKQAALLLAEWLSTRYRNRKPN</sequence>
<evidence type="ECO:0000256" key="1">
    <source>
        <dbReference type="ARBA" id="ARBA00022741"/>
    </source>
</evidence>
<dbReference type="PROSITE" id="PS51192">
    <property type="entry name" value="HELICASE_ATP_BIND_1"/>
    <property type="match status" value="1"/>
</dbReference>
<dbReference type="InterPro" id="IPR001650">
    <property type="entry name" value="Helicase_C-like"/>
</dbReference>
<organism evidence="6 8">
    <name type="scientific">Meiothermus ruber (strain ATCC 35948 / DSM 1279 / VKM B-1258 / 21)</name>
    <name type="common">Thermus ruber</name>
    <dbReference type="NCBI Taxonomy" id="504728"/>
    <lineage>
        <taxon>Bacteria</taxon>
        <taxon>Thermotogati</taxon>
        <taxon>Deinococcota</taxon>
        <taxon>Deinococci</taxon>
        <taxon>Thermales</taxon>
        <taxon>Thermaceae</taxon>
        <taxon>Meiothermus</taxon>
    </lineage>
</organism>
<reference evidence="6" key="2">
    <citation type="submission" date="2013-04" db="EMBL/GenBank/DDBJ databases">
        <title>Non-Hybrid, Finished Microbial Genome Assemblies from Long-Read SMRT Sequencing Data.</title>
        <authorList>
            <person name="Klammer A."/>
            <person name="Drake J."/>
            <person name="Heiner C."/>
            <person name="Clum A."/>
            <person name="Copeland A."/>
            <person name="Huddleston J."/>
            <person name="Eichler E."/>
            <person name="Turner S.W."/>
        </authorList>
    </citation>
    <scope>NUCLEOTIDE SEQUENCE</scope>
    <source>
        <strain evidence="6">DSM 1279</strain>
    </source>
</reference>
<dbReference type="EMBL" id="CP001743">
    <property type="protein sequence ID" value="ADD28493.1"/>
    <property type="molecule type" value="Genomic_DNA"/>
</dbReference>
<dbReference type="KEGG" id="mrb:Mrub_1732"/>
<dbReference type="AlphaFoldDB" id="D3PSR0"/>
<keyword evidence="1" id="KW-0547">Nucleotide-binding</keyword>
<dbReference type="eggNOG" id="COG1111">
    <property type="taxonomic scope" value="Bacteria"/>
</dbReference>
<dbReference type="Pfam" id="PF00270">
    <property type="entry name" value="DEAD"/>
    <property type="match status" value="1"/>
</dbReference>
<dbReference type="Gene3D" id="3.40.50.300">
    <property type="entry name" value="P-loop containing nucleotide triphosphate hydrolases"/>
    <property type="match status" value="2"/>
</dbReference>
<dbReference type="SMART" id="SM00490">
    <property type="entry name" value="HELICc"/>
    <property type="match status" value="1"/>
</dbReference>
<feature type="domain" description="Helicase ATP-binding" evidence="3">
    <location>
        <begin position="66"/>
        <end position="244"/>
    </location>
</feature>
<evidence type="ECO:0000313" key="6">
    <source>
        <dbReference type="EMBL" id="AGK06066.1"/>
    </source>
</evidence>